<feature type="region of interest" description="Disordered" evidence="1">
    <location>
        <begin position="41"/>
        <end position="72"/>
    </location>
</feature>
<keyword evidence="4" id="KW-1185">Reference proteome</keyword>
<evidence type="ECO:0000313" key="3">
    <source>
        <dbReference type="EMBL" id="KAK7675896.1"/>
    </source>
</evidence>
<feature type="region of interest" description="Disordered" evidence="1">
    <location>
        <begin position="459"/>
        <end position="606"/>
    </location>
</feature>
<feature type="compositionally biased region" description="Polar residues" evidence="1">
    <location>
        <begin position="460"/>
        <end position="470"/>
    </location>
</feature>
<feature type="compositionally biased region" description="Low complexity" evidence="1">
    <location>
        <begin position="504"/>
        <end position="513"/>
    </location>
</feature>
<dbReference type="Proteomes" id="UP001385951">
    <property type="component" value="Unassembled WGS sequence"/>
</dbReference>
<dbReference type="PANTHER" id="PTHR24413">
    <property type="entry name" value="SPECKLE-TYPE POZ PROTEIN"/>
    <property type="match status" value="1"/>
</dbReference>
<feature type="compositionally biased region" description="Low complexity" evidence="1">
    <location>
        <begin position="539"/>
        <end position="552"/>
    </location>
</feature>
<protein>
    <recommendedName>
        <fullName evidence="2">BTB domain-containing protein</fullName>
    </recommendedName>
</protein>
<name>A0AAW0F823_9APHY</name>
<accession>A0AAW0F823</accession>
<feature type="compositionally biased region" description="Polar residues" evidence="1">
    <location>
        <begin position="489"/>
        <end position="503"/>
    </location>
</feature>
<gene>
    <name evidence="3" type="ORF">QCA50_021161</name>
</gene>
<feature type="region of interest" description="Disordered" evidence="1">
    <location>
        <begin position="315"/>
        <end position="340"/>
    </location>
</feature>
<dbReference type="CDD" id="cd18186">
    <property type="entry name" value="BTB_POZ_ZBTB_KLHL-like"/>
    <property type="match status" value="1"/>
</dbReference>
<sequence length="658" mass="71884">MADISRQSSPRILPISASPSRPSPLSRPHWPYSTYTHRSSSSVASTHSIGGTPSWDSRASASSPSLYASASGTSMKRHSGLMHATSLQHSEENMRHWSFTAFEWIVKDVQKLKHFVEDGSTTPSGAESAEGNTSEFEVLKESPTLGDGKFKLEIVKLPVSDTSGSTTPIIRTQPPSLSLLVTSVMLEYAHTDYEIYTSMFAGIKCQDDRVGERGARPNWAWEFWQNDWVFREDSEVWECPLPPLSVLLENPRIRGTDSFVICIQIHSPVGPFFPQQPSVSYVPRDLLDGLEASLDNSSTGDVQFICLERKDACELDETPESPSTEIGQSRRSSSSAGQTHLQSIARKRIIYAHSDILKRRSEYFATMLNSSFAENLSDGKIPGERKIYTITVEEADFVTIYWLLKWVYANWLLFREDDDPKVAVEGAGAGWSVKSIGSSVDEWGWKAFSKSGFSDYYSEPGNNDTRSAASGESAVDSSRRRDKGKLSAGPSQDNLKSTGASGNRPTPSTSKTSRPPPSPTRRSTSAPSNAGNPSALTVPMTTPSSPSTSRSSGKPVPVPISTSNANYPTGAAHFPVSPRQQRQRSRPTAASIADPHPHPTPAPPPASALAMYQVAHRYQMPGLTALALEHMMSTITPQTSFALLLATASWDELHSLVE</sequence>
<dbReference type="PROSITE" id="PS50097">
    <property type="entry name" value="BTB"/>
    <property type="match status" value="1"/>
</dbReference>
<evidence type="ECO:0000259" key="2">
    <source>
        <dbReference type="PROSITE" id="PS50097"/>
    </source>
</evidence>
<feature type="region of interest" description="Disordered" evidence="1">
    <location>
        <begin position="1"/>
        <end position="29"/>
    </location>
</feature>
<dbReference type="InterPro" id="IPR000210">
    <property type="entry name" value="BTB/POZ_dom"/>
</dbReference>
<feature type="non-terminal residue" evidence="3">
    <location>
        <position position="658"/>
    </location>
</feature>
<feature type="domain" description="BTB" evidence="2">
    <location>
        <begin position="339"/>
        <end position="416"/>
    </location>
</feature>
<dbReference type="InterPro" id="IPR011333">
    <property type="entry name" value="SKP1/BTB/POZ_sf"/>
</dbReference>
<reference evidence="3 4" key="1">
    <citation type="submission" date="2022-09" db="EMBL/GenBank/DDBJ databases">
        <authorList>
            <person name="Palmer J.M."/>
        </authorList>
    </citation>
    <scope>NUCLEOTIDE SEQUENCE [LARGE SCALE GENOMIC DNA]</scope>
    <source>
        <strain evidence="3 4">DSM 7382</strain>
    </source>
</reference>
<comment type="caution">
    <text evidence="3">The sequence shown here is derived from an EMBL/GenBank/DDBJ whole genome shotgun (WGS) entry which is preliminary data.</text>
</comment>
<dbReference type="EMBL" id="JASBNA010000161">
    <property type="protein sequence ID" value="KAK7675896.1"/>
    <property type="molecule type" value="Genomic_DNA"/>
</dbReference>
<dbReference type="Gene3D" id="3.30.710.10">
    <property type="entry name" value="Potassium Channel Kv1.1, Chain A"/>
    <property type="match status" value="1"/>
</dbReference>
<feature type="compositionally biased region" description="Low complexity" evidence="1">
    <location>
        <begin position="8"/>
        <end position="29"/>
    </location>
</feature>
<evidence type="ECO:0000313" key="4">
    <source>
        <dbReference type="Proteomes" id="UP001385951"/>
    </source>
</evidence>
<organism evidence="3 4">
    <name type="scientific">Cerrena zonata</name>
    <dbReference type="NCBI Taxonomy" id="2478898"/>
    <lineage>
        <taxon>Eukaryota</taxon>
        <taxon>Fungi</taxon>
        <taxon>Dikarya</taxon>
        <taxon>Basidiomycota</taxon>
        <taxon>Agaricomycotina</taxon>
        <taxon>Agaricomycetes</taxon>
        <taxon>Polyporales</taxon>
        <taxon>Cerrenaceae</taxon>
        <taxon>Cerrena</taxon>
    </lineage>
</organism>
<proteinExistence type="predicted"/>
<dbReference type="SUPFAM" id="SSF54695">
    <property type="entry name" value="POZ domain"/>
    <property type="match status" value="1"/>
</dbReference>
<dbReference type="AlphaFoldDB" id="A0AAW0F823"/>
<evidence type="ECO:0000256" key="1">
    <source>
        <dbReference type="SAM" id="MobiDB-lite"/>
    </source>
</evidence>